<feature type="coiled-coil region" evidence="1">
    <location>
        <begin position="28"/>
        <end position="55"/>
    </location>
</feature>
<dbReference type="eggNOG" id="ENOG5030JZ3">
    <property type="taxonomic scope" value="Bacteria"/>
</dbReference>
<sequence>MELSKREKIMLIVLAIIVVLFGYYKLIYNPQIEKINELEKKAEKYKSELKAIKTEVSPDSKVRKDYKIMNEKISSLYRRFYPKIIQEKIILILNDMIQDSKVDNQSISFSELELGIIDDETNEKSEEYEMESLVKKYLGMEDKKEDEVNEKNENEVKIEKLTANLNFNGSYSNIISLMKEIEQNNREILIKNLNIVKTDNNELSGNIQLEFYAVPKLHNQDEDYLNWDLYNEYGKNNPFYGDIYKNNNIVTSEVDNNNETSWQEIKYDFAMTVKPFNSDLPTIMLGKANDNTRESYVYADKNGVENIDIVFTEQKDKYYFKYRTSSENYPKNYKIGEFFEPKDDTINLIIFTHERNSNKDVAGANIKIENNTSKKVLVVIDGDDKNRPRVNIDKVKGRIDIKRY</sequence>
<comment type="caution">
    <text evidence="3">The sequence shown here is derived from an EMBL/GenBank/DDBJ whole genome shotgun (WGS) entry which is preliminary data.</text>
</comment>
<organism evidence="3 4">
    <name type="scientific">Caldisalinibacter kiritimatiensis</name>
    <dbReference type="NCBI Taxonomy" id="1304284"/>
    <lineage>
        <taxon>Bacteria</taxon>
        <taxon>Bacillati</taxon>
        <taxon>Bacillota</taxon>
        <taxon>Tissierellia</taxon>
        <taxon>Tissierellales</taxon>
        <taxon>Thermohalobacteraceae</taxon>
        <taxon>Caldisalinibacter</taxon>
    </lineage>
</organism>
<name>R1CGV4_9FIRM</name>
<accession>R1CGV4</accession>
<gene>
    <name evidence="3" type="ORF">L21TH_0403</name>
</gene>
<evidence type="ECO:0000256" key="1">
    <source>
        <dbReference type="SAM" id="Coils"/>
    </source>
</evidence>
<keyword evidence="2" id="KW-0812">Transmembrane</keyword>
<protein>
    <recommendedName>
        <fullName evidence="5">Type IV pilus assembly protein PilO</fullName>
    </recommendedName>
</protein>
<keyword evidence="4" id="KW-1185">Reference proteome</keyword>
<keyword evidence="2" id="KW-0472">Membrane</keyword>
<reference evidence="3 4" key="1">
    <citation type="journal article" date="2015" name="Geomicrobiol. J.">
        <title>Caldisalinibacter kiritimatiensis gen. nov., sp. nov., a moderately thermohalophilic thiosulfate-reducing bacterium from a hypersaline microbial mat.</title>
        <authorList>
            <person name="Ben Hania W."/>
            <person name="Joseph M."/>
            <person name="Fiebig A."/>
            <person name="Bunk B."/>
            <person name="Klenk H.-P."/>
            <person name="Fardeau M.-L."/>
            <person name="Spring S."/>
        </authorList>
    </citation>
    <scope>NUCLEOTIDE SEQUENCE [LARGE SCALE GENOMIC DNA]</scope>
    <source>
        <strain evidence="3 4">L21-TH-D2</strain>
    </source>
</reference>
<evidence type="ECO:0000313" key="4">
    <source>
        <dbReference type="Proteomes" id="UP000013378"/>
    </source>
</evidence>
<dbReference type="OrthoDB" id="1704601at2"/>
<keyword evidence="2" id="KW-1133">Transmembrane helix</keyword>
<keyword evidence="1" id="KW-0175">Coiled coil</keyword>
<dbReference type="Gene3D" id="3.30.70.60">
    <property type="match status" value="1"/>
</dbReference>
<evidence type="ECO:0000256" key="2">
    <source>
        <dbReference type="SAM" id="Phobius"/>
    </source>
</evidence>
<dbReference type="RefSeq" id="WP_006307829.1">
    <property type="nucleotide sequence ID" value="NZ_ARZA01000053.1"/>
</dbReference>
<dbReference type="InterPro" id="IPR014717">
    <property type="entry name" value="Transl_elong_EF1B/ribsomal_bS6"/>
</dbReference>
<feature type="transmembrane region" description="Helical" evidence="2">
    <location>
        <begin position="9"/>
        <end position="28"/>
    </location>
</feature>
<dbReference type="Proteomes" id="UP000013378">
    <property type="component" value="Unassembled WGS sequence"/>
</dbReference>
<proteinExistence type="predicted"/>
<dbReference type="EMBL" id="ARZA01000053">
    <property type="protein sequence ID" value="EOD01520.1"/>
    <property type="molecule type" value="Genomic_DNA"/>
</dbReference>
<dbReference type="AlphaFoldDB" id="R1CGV4"/>
<evidence type="ECO:0000313" key="3">
    <source>
        <dbReference type="EMBL" id="EOD01520.1"/>
    </source>
</evidence>
<evidence type="ECO:0008006" key="5">
    <source>
        <dbReference type="Google" id="ProtNLM"/>
    </source>
</evidence>
<dbReference type="STRING" id="1304284.L21TH_0403"/>